<protein>
    <recommendedName>
        <fullName evidence="4">Nephrocystin 3-like N-terminal domain-containing protein</fullName>
    </recommendedName>
</protein>
<sequence length="1216" mass="132420">MFQGAQVVDASQGSFNYVRGDQLNCNINCNINNLVNPDHGVITPPILQRLAPADMDACDRSECLIGTRLDILSFMDDWVKCPSREHSVLWIHGLAGSGKSAISTTISNRFRERGWLGAFVFFDRDVIARSDPATVMRTLAYQLGTFHASIGIKIAAAIKSTLSICHAPLRLQFQKLIIEPLLSVQDISISGPIVLVLDALDECGSARERKNLLAVLAEDTVNLPSTVCMIITTRADFDIRCALESQDHVYARELDIASESNIEDILLYLRYRMAGVRRANRYLSLDADWPGDDNICELAKQARGLFVWAKVASEFIDGHDPRKRLNSLLTGQQMPEAESALDVLYQTALEHAGRWDDPDFVTDFQAILGVVLATKDSLSAFAIDSLLGTADGRPSIHTISLLGCVLRSTPRVRVLHPSFVEFLSNKERCRKQIWFIDLSYQHARLATLCLDRLSGVLRQNICNLTLSCSVTEASLPEDVSYACIFWIEHIDLMGESVVSVAERVDTFVHSHLLHWLEAMSILHHSRQCPRLLQRLLHCIQTYLPGSTRLSRLVADGRRFAQAFMASIEEHPLLIYLTALPFTPIDSILYKTFHDKETFPWIAGGFEKAWSPLQMQLRGHSDGVLSVAFSPDGTRIVSGSLDHSVRIWDVASGEEVCPPLQGHKLSVTSVAYSPDGRQIVSASFDGTVGVWDVRTGGVLCVRPVPAGWVNSACFSADGKRVISGSEIQTDVALGPDMNLPLRGRGGSDMIGLNSEDLVNLEDLLDFGDPAATRMSNGNVCIWDAASGKNVAPPLCGHEGPIYSIAVSPDGTRIASSSQDGTLRMWNVNSGKSHAPFTGHTGVVYSVAFSPDGTLITSGSSDSTVRIWNTQTGKEVRPPLYGHTTCVTSVCFSPDGMRIVSGSDDKTIRIWSARSGVADEEFLPLFGHEGGISSVAFSPDGKHIISGSKDSTIRIWDATSLKKSVPSLTVRASVQCVQSLAFSGDGTRVACGAGRAITLWDTASGAHICQLQGHHGPVLSVTFSPDGRYLASGSEDKTVRVWNTQDGLAMPEPLRGHRHPITSLTYTPDGFYIVSASDDRIIHIWNASSGAMVMPALQGHPKWVPFVALHLNPVRIAAALSGDVLCPSELATTYSFASIVEHGDIQLDVFVPRHVGSGWIIDMKAYKNISKLPPSITFNTITKSTSLGRSIVIGTRSGQVVIMHFPPAIREMGATAAP</sequence>
<evidence type="ECO:0000313" key="5">
    <source>
        <dbReference type="EMBL" id="KIM86619.1"/>
    </source>
</evidence>
<dbReference type="PRINTS" id="PR00320">
    <property type="entry name" value="GPROTEINBRPT"/>
</dbReference>
<dbReference type="Proteomes" id="UP000054166">
    <property type="component" value="Unassembled WGS sequence"/>
</dbReference>
<evidence type="ECO:0000256" key="1">
    <source>
        <dbReference type="ARBA" id="ARBA00022574"/>
    </source>
</evidence>
<dbReference type="SUPFAM" id="SSF50965">
    <property type="entry name" value="Galactose oxidase, central domain"/>
    <property type="match status" value="1"/>
</dbReference>
<feature type="repeat" description="WD" evidence="3">
    <location>
        <begin position="793"/>
        <end position="834"/>
    </location>
</feature>
<dbReference type="Pfam" id="PF24883">
    <property type="entry name" value="NPHP3_N"/>
    <property type="match status" value="1"/>
</dbReference>
<dbReference type="InterPro" id="IPR019775">
    <property type="entry name" value="WD40_repeat_CS"/>
</dbReference>
<dbReference type="HOGENOM" id="CLU_000288_6_3_1"/>
<feature type="repeat" description="WD" evidence="3">
    <location>
        <begin position="1009"/>
        <end position="1050"/>
    </location>
</feature>
<dbReference type="InterPro" id="IPR056884">
    <property type="entry name" value="NPHP3-like_N"/>
</dbReference>
<dbReference type="PANTHER" id="PTHR22847:SF637">
    <property type="entry name" value="WD REPEAT DOMAIN 5B"/>
    <property type="match status" value="1"/>
</dbReference>
<dbReference type="STRING" id="765440.A0A0C3G497"/>
<dbReference type="GO" id="GO:1990234">
    <property type="term" value="C:transferase complex"/>
    <property type="evidence" value="ECO:0007669"/>
    <property type="project" value="UniProtKB-ARBA"/>
</dbReference>
<dbReference type="PROSITE" id="PS50082">
    <property type="entry name" value="WD_REPEATS_2"/>
    <property type="match status" value="8"/>
</dbReference>
<accession>A0A0C3G497</accession>
<dbReference type="PANTHER" id="PTHR22847">
    <property type="entry name" value="WD40 REPEAT PROTEIN"/>
    <property type="match status" value="1"/>
</dbReference>
<dbReference type="SUPFAM" id="SSF52540">
    <property type="entry name" value="P-loop containing nucleoside triphosphate hydrolases"/>
    <property type="match status" value="1"/>
</dbReference>
<dbReference type="Gene3D" id="3.40.50.300">
    <property type="entry name" value="P-loop containing nucleotide triphosphate hydrolases"/>
    <property type="match status" value="1"/>
</dbReference>
<feature type="repeat" description="WD" evidence="3">
    <location>
        <begin position="878"/>
        <end position="919"/>
    </location>
</feature>
<dbReference type="InterPro" id="IPR015943">
    <property type="entry name" value="WD40/YVTN_repeat-like_dom_sf"/>
</dbReference>
<dbReference type="InterPro" id="IPR011047">
    <property type="entry name" value="Quinoprotein_ADH-like_sf"/>
</dbReference>
<evidence type="ECO:0000256" key="2">
    <source>
        <dbReference type="ARBA" id="ARBA00022737"/>
    </source>
</evidence>
<dbReference type="OrthoDB" id="538223at2759"/>
<evidence type="ECO:0000313" key="6">
    <source>
        <dbReference type="Proteomes" id="UP000054166"/>
    </source>
</evidence>
<feature type="repeat" description="WD" evidence="3">
    <location>
        <begin position="835"/>
        <end position="876"/>
    </location>
</feature>
<dbReference type="SUPFAM" id="SSF50998">
    <property type="entry name" value="Quinoprotein alcohol dehydrogenase-like"/>
    <property type="match status" value="1"/>
</dbReference>
<dbReference type="SMART" id="SM00320">
    <property type="entry name" value="WD40"/>
    <property type="match status" value="10"/>
</dbReference>
<dbReference type="EMBL" id="KN832981">
    <property type="protein sequence ID" value="KIM86619.1"/>
    <property type="molecule type" value="Genomic_DNA"/>
</dbReference>
<dbReference type="InParanoid" id="A0A0C3G497"/>
<evidence type="ECO:0000256" key="3">
    <source>
        <dbReference type="PROSITE-ProRule" id="PRU00221"/>
    </source>
</evidence>
<dbReference type="PROSITE" id="PS50294">
    <property type="entry name" value="WD_REPEATS_REGION"/>
    <property type="match status" value="8"/>
</dbReference>
<evidence type="ECO:0000259" key="4">
    <source>
        <dbReference type="Pfam" id="PF24883"/>
    </source>
</evidence>
<dbReference type="InterPro" id="IPR036322">
    <property type="entry name" value="WD40_repeat_dom_sf"/>
</dbReference>
<feature type="repeat" description="WD" evidence="3">
    <location>
        <begin position="1052"/>
        <end position="1093"/>
    </location>
</feature>
<dbReference type="InterPro" id="IPR027417">
    <property type="entry name" value="P-loop_NTPase"/>
</dbReference>
<feature type="repeat" description="WD" evidence="3">
    <location>
        <begin position="616"/>
        <end position="657"/>
    </location>
</feature>
<keyword evidence="6" id="KW-1185">Reference proteome</keyword>
<name>A0A0C3G497_PILCF</name>
<feature type="domain" description="Nephrocystin 3-like N-terminal" evidence="4">
    <location>
        <begin position="76"/>
        <end position="234"/>
    </location>
</feature>
<dbReference type="Pfam" id="PF00400">
    <property type="entry name" value="WD40"/>
    <property type="match status" value="9"/>
</dbReference>
<gene>
    <name evidence="5" type="ORF">PILCRDRAFT_815847</name>
</gene>
<feature type="repeat" description="WD" evidence="3">
    <location>
        <begin position="923"/>
        <end position="958"/>
    </location>
</feature>
<dbReference type="InterPro" id="IPR001680">
    <property type="entry name" value="WD40_rpt"/>
</dbReference>
<dbReference type="SUPFAM" id="SSF50978">
    <property type="entry name" value="WD40 repeat-like"/>
    <property type="match status" value="1"/>
</dbReference>
<organism evidence="5 6">
    <name type="scientific">Piloderma croceum (strain F 1598)</name>
    <dbReference type="NCBI Taxonomy" id="765440"/>
    <lineage>
        <taxon>Eukaryota</taxon>
        <taxon>Fungi</taxon>
        <taxon>Dikarya</taxon>
        <taxon>Basidiomycota</taxon>
        <taxon>Agaricomycotina</taxon>
        <taxon>Agaricomycetes</taxon>
        <taxon>Agaricomycetidae</taxon>
        <taxon>Atheliales</taxon>
        <taxon>Atheliaceae</taxon>
        <taxon>Piloderma</taxon>
    </lineage>
</organism>
<reference evidence="6" key="2">
    <citation type="submission" date="2015-01" db="EMBL/GenBank/DDBJ databases">
        <title>Evolutionary Origins and Diversification of the Mycorrhizal Mutualists.</title>
        <authorList>
            <consortium name="DOE Joint Genome Institute"/>
            <consortium name="Mycorrhizal Genomics Consortium"/>
            <person name="Kohler A."/>
            <person name="Kuo A."/>
            <person name="Nagy L.G."/>
            <person name="Floudas D."/>
            <person name="Copeland A."/>
            <person name="Barry K.W."/>
            <person name="Cichocki N."/>
            <person name="Veneault-Fourrey C."/>
            <person name="LaButti K."/>
            <person name="Lindquist E.A."/>
            <person name="Lipzen A."/>
            <person name="Lundell T."/>
            <person name="Morin E."/>
            <person name="Murat C."/>
            <person name="Riley R."/>
            <person name="Ohm R."/>
            <person name="Sun H."/>
            <person name="Tunlid A."/>
            <person name="Henrissat B."/>
            <person name="Grigoriev I.V."/>
            <person name="Hibbett D.S."/>
            <person name="Martin F."/>
        </authorList>
    </citation>
    <scope>NUCLEOTIDE SEQUENCE [LARGE SCALE GENOMIC DNA]</scope>
    <source>
        <strain evidence="6">F 1598</strain>
    </source>
</reference>
<proteinExistence type="predicted"/>
<dbReference type="PROSITE" id="PS00678">
    <property type="entry name" value="WD_REPEATS_1"/>
    <property type="match status" value="7"/>
</dbReference>
<feature type="repeat" description="WD" evidence="3">
    <location>
        <begin position="659"/>
        <end position="700"/>
    </location>
</feature>
<dbReference type="Gene3D" id="2.130.10.10">
    <property type="entry name" value="YVTN repeat-like/Quinoprotein amine dehydrogenase"/>
    <property type="match status" value="3"/>
</dbReference>
<keyword evidence="2" id="KW-0677">Repeat</keyword>
<dbReference type="AlphaFoldDB" id="A0A0C3G497"/>
<dbReference type="InterPro" id="IPR011043">
    <property type="entry name" value="Gal_Oxase/kelch_b-propeller"/>
</dbReference>
<dbReference type="CDD" id="cd00200">
    <property type="entry name" value="WD40"/>
    <property type="match status" value="1"/>
</dbReference>
<keyword evidence="1 3" id="KW-0853">WD repeat</keyword>
<reference evidence="5 6" key="1">
    <citation type="submission" date="2014-04" db="EMBL/GenBank/DDBJ databases">
        <authorList>
            <consortium name="DOE Joint Genome Institute"/>
            <person name="Kuo A."/>
            <person name="Tarkka M."/>
            <person name="Buscot F."/>
            <person name="Kohler A."/>
            <person name="Nagy L.G."/>
            <person name="Floudas D."/>
            <person name="Copeland A."/>
            <person name="Barry K.W."/>
            <person name="Cichocki N."/>
            <person name="Veneault-Fourrey C."/>
            <person name="LaButti K."/>
            <person name="Lindquist E.A."/>
            <person name="Lipzen A."/>
            <person name="Lundell T."/>
            <person name="Morin E."/>
            <person name="Murat C."/>
            <person name="Sun H."/>
            <person name="Tunlid A."/>
            <person name="Henrissat B."/>
            <person name="Grigoriev I.V."/>
            <person name="Hibbett D.S."/>
            <person name="Martin F."/>
            <person name="Nordberg H.P."/>
            <person name="Cantor M.N."/>
            <person name="Hua S.X."/>
        </authorList>
    </citation>
    <scope>NUCLEOTIDE SEQUENCE [LARGE SCALE GENOMIC DNA]</scope>
    <source>
        <strain evidence="5 6">F 1598</strain>
    </source>
</reference>
<dbReference type="InterPro" id="IPR020472">
    <property type="entry name" value="WD40_PAC1"/>
</dbReference>